<dbReference type="SUPFAM" id="SSF53474">
    <property type="entry name" value="alpha/beta-Hydrolases"/>
    <property type="match status" value="1"/>
</dbReference>
<gene>
    <name evidence="2" type="primary">catD_1</name>
    <name evidence="2" type="ORF">Mgrana_00885</name>
</gene>
<protein>
    <submittedName>
        <fullName evidence="2">3-oxoadipate enol-lactonase 2</fullName>
        <ecNumber evidence="2">3.1.1.24</ecNumber>
    </submittedName>
</protein>
<keyword evidence="3" id="KW-1185">Reference proteome</keyword>
<evidence type="ECO:0000313" key="2">
    <source>
        <dbReference type="EMBL" id="RIH93258.1"/>
    </source>
</evidence>
<organism evidence="2 3">
    <name type="scientific">Meiothermus granaticius NBRC 107808</name>
    <dbReference type="NCBI Taxonomy" id="1227551"/>
    <lineage>
        <taxon>Bacteria</taxon>
        <taxon>Thermotogati</taxon>
        <taxon>Deinococcota</taxon>
        <taxon>Deinococci</taxon>
        <taxon>Thermales</taxon>
        <taxon>Thermaceae</taxon>
        <taxon>Meiothermus</taxon>
    </lineage>
</organism>
<sequence length="238" mass="25941">MPLPIVFLHAFPYGPAMWEGQLGVLRDHPVLAPDLLGKESLEAAAAAVLLAMDDQGWDKAVWVGLSMGGYTAFRLWSLSAERCAGLVLADTRATPDTPEGRATRAEQAARIRREGLGFYPDLLLPSHLGSTTRARRPEVVERVRRLQLAADPEQTARSLESLANRPDSGPLLGQIHVPVLLLVGEEDTITPPTEARQMAHAIPDSRMLILPEAGHLSNLENPKAFNTALLGFLAELRR</sequence>
<proteinExistence type="predicted"/>
<dbReference type="InterPro" id="IPR000073">
    <property type="entry name" value="AB_hydrolase_1"/>
</dbReference>
<dbReference type="Pfam" id="PF12697">
    <property type="entry name" value="Abhydrolase_6"/>
    <property type="match status" value="1"/>
</dbReference>
<evidence type="ECO:0000259" key="1">
    <source>
        <dbReference type="Pfam" id="PF12697"/>
    </source>
</evidence>
<dbReference type="GO" id="GO:0047570">
    <property type="term" value="F:3-oxoadipate enol-lactonase activity"/>
    <property type="evidence" value="ECO:0007669"/>
    <property type="project" value="UniProtKB-EC"/>
</dbReference>
<comment type="caution">
    <text evidence="2">The sequence shown here is derived from an EMBL/GenBank/DDBJ whole genome shotgun (WGS) entry which is preliminary data.</text>
</comment>
<dbReference type="AlphaFoldDB" id="A0A399FAK2"/>
<dbReference type="EC" id="3.1.1.24" evidence="2"/>
<dbReference type="EMBL" id="QWLB01000008">
    <property type="protein sequence ID" value="RIH93258.1"/>
    <property type="molecule type" value="Genomic_DNA"/>
</dbReference>
<feature type="domain" description="AB hydrolase-1" evidence="1">
    <location>
        <begin position="5"/>
        <end position="226"/>
    </location>
</feature>
<reference evidence="2 3" key="1">
    <citation type="submission" date="2018-08" db="EMBL/GenBank/DDBJ databases">
        <title>Meiothermus granaticius genome AF-68 sequencing project.</title>
        <authorList>
            <person name="Da Costa M.S."/>
            <person name="Albuquerque L."/>
            <person name="Raposo P."/>
            <person name="Froufe H.J.C."/>
            <person name="Barroso C.S."/>
            <person name="Egas C."/>
        </authorList>
    </citation>
    <scope>NUCLEOTIDE SEQUENCE [LARGE SCALE GENOMIC DNA]</scope>
    <source>
        <strain evidence="2 3">AF-68</strain>
    </source>
</reference>
<dbReference type="OrthoDB" id="252464at2"/>
<dbReference type="Proteomes" id="UP000266178">
    <property type="component" value="Unassembled WGS sequence"/>
</dbReference>
<accession>A0A399FAK2</accession>
<dbReference type="InterPro" id="IPR050266">
    <property type="entry name" value="AB_hydrolase_sf"/>
</dbReference>
<evidence type="ECO:0000313" key="3">
    <source>
        <dbReference type="Proteomes" id="UP000266178"/>
    </source>
</evidence>
<name>A0A399FAK2_9DEIN</name>
<dbReference type="PANTHER" id="PTHR43798">
    <property type="entry name" value="MONOACYLGLYCEROL LIPASE"/>
    <property type="match status" value="1"/>
</dbReference>
<keyword evidence="2" id="KW-0378">Hydrolase</keyword>
<dbReference type="RefSeq" id="WP_119356387.1">
    <property type="nucleotide sequence ID" value="NZ_BJXM01000004.1"/>
</dbReference>
<dbReference type="InterPro" id="IPR029058">
    <property type="entry name" value="AB_hydrolase_fold"/>
</dbReference>
<dbReference type="Gene3D" id="3.40.50.1820">
    <property type="entry name" value="alpha/beta hydrolase"/>
    <property type="match status" value="1"/>
</dbReference>